<evidence type="ECO:0000256" key="3">
    <source>
        <dbReference type="ARBA" id="ARBA00023136"/>
    </source>
</evidence>
<keyword evidence="4" id="KW-0564">Palmitate</keyword>
<name>A0A1X7P176_9MICO</name>
<dbReference type="PROSITE" id="PS51257">
    <property type="entry name" value="PROKAR_LIPOPROTEIN"/>
    <property type="match status" value="1"/>
</dbReference>
<dbReference type="STRING" id="1891671.SAMN06295885_2376"/>
<dbReference type="RefSeq" id="WP_085476790.1">
    <property type="nucleotide sequence ID" value="NZ_FXBM01000002.1"/>
</dbReference>
<evidence type="ECO:0000313" key="7">
    <source>
        <dbReference type="EMBL" id="SMH44526.1"/>
    </source>
</evidence>
<dbReference type="AlphaFoldDB" id="A0A1X7P176"/>
<dbReference type="InterPro" id="IPR006059">
    <property type="entry name" value="SBP"/>
</dbReference>
<dbReference type="PANTHER" id="PTHR43649:SF33">
    <property type="entry name" value="POLYGALACTURONAN_RHAMNOGALACTURONAN-BINDING PROTEIN YTCQ"/>
    <property type="match status" value="1"/>
</dbReference>
<evidence type="ECO:0000256" key="6">
    <source>
        <dbReference type="SAM" id="SignalP"/>
    </source>
</evidence>
<dbReference type="Pfam" id="PF01547">
    <property type="entry name" value="SBP_bac_1"/>
    <property type="match status" value="1"/>
</dbReference>
<keyword evidence="1" id="KW-1003">Cell membrane</keyword>
<dbReference type="Proteomes" id="UP000193711">
    <property type="component" value="Unassembled WGS sequence"/>
</dbReference>
<accession>A0A1X7P176</accession>
<dbReference type="OrthoDB" id="2509690at2"/>
<keyword evidence="2 6" id="KW-0732">Signal</keyword>
<keyword evidence="3" id="KW-0472">Membrane</keyword>
<reference evidence="8" key="1">
    <citation type="submission" date="2017-04" db="EMBL/GenBank/DDBJ databases">
        <authorList>
            <person name="Varghese N."/>
            <person name="Submissions S."/>
        </authorList>
    </citation>
    <scope>NUCLEOTIDE SEQUENCE [LARGE SCALE GENOMIC DNA]</scope>
    <source>
        <strain evidence="8">VKM Ac-2121</strain>
    </source>
</reference>
<sequence length="441" mass="46326">MSFRQNRRALLALGAGGAALALALTGCSTGGGGGGDSADGSSLSVLIDNQTATVELWDALKAAFEEENPDITLDIETRPQGSEGDNLVKTRLATGEMSDVFAYNSGSLFQALNPDQNLAPLSDEAWVDSLDEGFRTVVSSESDLYGVPLGQAMGGAVLYNKDVYSSLGLTVPKTWDEFIANSEAIKAAGDVAPIIQTYGDTWTSQLFVLGDFANVLEDDPDWAEKYTANEAKYVDEPALAGFDHLQQVAESGLVNEDFASATYDDGVRMVATGEGAQYPMLTFAAGPLIQNYPEALDTVGLFPLPGDSADSNPLTVWQPNAVYVAKSTEGAALESAKKLMAFLVTPESCDIQSEIAAPQGPFVVDGCTLPDDVPALVSDMQPYFDSGDTGLALEFLSPIKGPALEQITVAVGSGITPAAEGAAQYDDDVTKQAQQLGLDGW</sequence>
<evidence type="ECO:0000313" key="8">
    <source>
        <dbReference type="Proteomes" id="UP000193711"/>
    </source>
</evidence>
<organism evidence="7 8">
    <name type="scientific">Rathayibacter oskolensis</name>
    <dbReference type="NCBI Taxonomy" id="1891671"/>
    <lineage>
        <taxon>Bacteria</taxon>
        <taxon>Bacillati</taxon>
        <taxon>Actinomycetota</taxon>
        <taxon>Actinomycetes</taxon>
        <taxon>Micrococcales</taxon>
        <taxon>Microbacteriaceae</taxon>
        <taxon>Rathayibacter</taxon>
    </lineage>
</organism>
<dbReference type="PANTHER" id="PTHR43649">
    <property type="entry name" value="ARABINOSE-BINDING PROTEIN-RELATED"/>
    <property type="match status" value="1"/>
</dbReference>
<proteinExistence type="predicted"/>
<dbReference type="Gene3D" id="3.40.190.10">
    <property type="entry name" value="Periplasmic binding protein-like II"/>
    <property type="match status" value="2"/>
</dbReference>
<keyword evidence="5" id="KW-0449">Lipoprotein</keyword>
<evidence type="ECO:0000256" key="4">
    <source>
        <dbReference type="ARBA" id="ARBA00023139"/>
    </source>
</evidence>
<dbReference type="SUPFAM" id="SSF53850">
    <property type="entry name" value="Periplasmic binding protein-like II"/>
    <property type="match status" value="1"/>
</dbReference>
<feature type="signal peptide" evidence="6">
    <location>
        <begin position="1"/>
        <end position="23"/>
    </location>
</feature>
<evidence type="ECO:0000256" key="2">
    <source>
        <dbReference type="ARBA" id="ARBA00022729"/>
    </source>
</evidence>
<evidence type="ECO:0000256" key="1">
    <source>
        <dbReference type="ARBA" id="ARBA00022475"/>
    </source>
</evidence>
<keyword evidence="8" id="KW-1185">Reference proteome</keyword>
<protein>
    <submittedName>
        <fullName evidence="7">Carbohydrate ABC transporter substrate-binding protein, CUT1 family</fullName>
    </submittedName>
</protein>
<dbReference type="InterPro" id="IPR050490">
    <property type="entry name" value="Bact_solute-bd_prot1"/>
</dbReference>
<gene>
    <name evidence="7" type="ORF">SAMN06295885_2376</name>
</gene>
<evidence type="ECO:0000256" key="5">
    <source>
        <dbReference type="ARBA" id="ARBA00023288"/>
    </source>
</evidence>
<dbReference type="EMBL" id="FXBM01000002">
    <property type="protein sequence ID" value="SMH44526.1"/>
    <property type="molecule type" value="Genomic_DNA"/>
</dbReference>
<feature type="chain" id="PRO_5039026108" evidence="6">
    <location>
        <begin position="24"/>
        <end position="441"/>
    </location>
</feature>